<dbReference type="InterPro" id="IPR036259">
    <property type="entry name" value="MFS_trans_sf"/>
</dbReference>
<evidence type="ECO:0000256" key="4">
    <source>
        <dbReference type="ARBA" id="ARBA00023136"/>
    </source>
</evidence>
<dbReference type="Proteomes" id="UP000722459">
    <property type="component" value="Unassembled WGS sequence"/>
</dbReference>
<accession>A0A8T5GG15</accession>
<evidence type="ECO:0000256" key="2">
    <source>
        <dbReference type="ARBA" id="ARBA00022692"/>
    </source>
</evidence>
<reference evidence="7" key="1">
    <citation type="journal article" date="2021" name="ISME J.">
        <title>Mercury methylation by metabolically versatile and cosmopolitan marine bacteria.</title>
        <authorList>
            <person name="Lin H."/>
            <person name="Ascher D.B."/>
            <person name="Myung Y."/>
            <person name="Lamborg C.H."/>
            <person name="Hallam S.J."/>
            <person name="Gionfriddo C.M."/>
            <person name="Holt K.E."/>
            <person name="Moreau J.W."/>
        </authorList>
    </citation>
    <scope>NUCLEOTIDE SEQUENCE</scope>
    <source>
        <strain evidence="7">SI075_bin30</strain>
    </source>
</reference>
<dbReference type="InterPro" id="IPR011701">
    <property type="entry name" value="MFS"/>
</dbReference>
<evidence type="ECO:0000256" key="1">
    <source>
        <dbReference type="ARBA" id="ARBA00004127"/>
    </source>
</evidence>
<dbReference type="SUPFAM" id="SSF103473">
    <property type="entry name" value="MFS general substrate transporter"/>
    <property type="match status" value="1"/>
</dbReference>
<feature type="transmembrane region" description="Helical" evidence="5">
    <location>
        <begin position="35"/>
        <end position="57"/>
    </location>
</feature>
<sequence>MKNILKLLLVADGLVIFAAALWIPLYAIFVEQLNGTILDVGIAWAIAMFVYATLEIPFGKLADHHQKKFFMAGEYLLMGIVFLYLTTITQIWELFIAEFLLGISAAIGTPAYDGIFSKSLDKGKESFEWSIWETVNGYAGGAAAIIGAYIIFIADFDILFMGMGIICIIAGLIILLFIKNDHFNSISFANTKKKFFRKKMKRH</sequence>
<dbReference type="EMBL" id="JABJNZ010000062">
    <property type="protein sequence ID" value="MBT4870889.1"/>
    <property type="molecule type" value="Genomic_DNA"/>
</dbReference>
<feature type="transmembrane region" description="Helical" evidence="5">
    <location>
        <begin position="69"/>
        <end position="88"/>
    </location>
</feature>
<dbReference type="Gene3D" id="1.20.1250.20">
    <property type="entry name" value="MFS general substrate transporter like domains"/>
    <property type="match status" value="1"/>
</dbReference>
<feature type="domain" description="Major facilitator superfamily (MFS) profile" evidence="6">
    <location>
        <begin position="1"/>
        <end position="203"/>
    </location>
</feature>
<dbReference type="GO" id="GO:0012505">
    <property type="term" value="C:endomembrane system"/>
    <property type="evidence" value="ECO:0007669"/>
    <property type="project" value="UniProtKB-SubCell"/>
</dbReference>
<dbReference type="GO" id="GO:0035435">
    <property type="term" value="P:phosphate ion transmembrane transport"/>
    <property type="evidence" value="ECO:0007669"/>
    <property type="project" value="TreeGrafter"/>
</dbReference>
<protein>
    <submittedName>
        <fullName evidence="7">MFS transporter</fullName>
    </submittedName>
</protein>
<dbReference type="InterPro" id="IPR051337">
    <property type="entry name" value="OPA_Antiporter"/>
</dbReference>
<keyword evidence="2 5" id="KW-0812">Transmembrane</keyword>
<gene>
    <name evidence="7" type="ORF">HON47_04905</name>
</gene>
<keyword evidence="4 5" id="KW-0472">Membrane</keyword>
<dbReference type="GO" id="GO:0005886">
    <property type="term" value="C:plasma membrane"/>
    <property type="evidence" value="ECO:0007669"/>
    <property type="project" value="TreeGrafter"/>
</dbReference>
<feature type="transmembrane region" description="Helical" evidence="5">
    <location>
        <begin position="7"/>
        <end position="29"/>
    </location>
</feature>
<name>A0A8T5GG15_9ARCH</name>
<proteinExistence type="predicted"/>
<organism evidence="7 8">
    <name type="scientific">Candidatus Iainarchaeum sp</name>
    <dbReference type="NCBI Taxonomy" id="3101447"/>
    <lineage>
        <taxon>Archaea</taxon>
        <taxon>Candidatus Iainarchaeota</taxon>
        <taxon>Candidatus Iainarchaeia</taxon>
        <taxon>Candidatus Iainarchaeales</taxon>
        <taxon>Candidatus Iainarchaeaceae</taxon>
        <taxon>Candidatus Iainarchaeum</taxon>
    </lineage>
</organism>
<keyword evidence="3 5" id="KW-1133">Transmembrane helix</keyword>
<comment type="subcellular location">
    <subcellularLocation>
        <location evidence="1">Endomembrane system</location>
        <topology evidence="1">Multi-pass membrane protein</topology>
    </subcellularLocation>
</comment>
<evidence type="ECO:0000313" key="7">
    <source>
        <dbReference type="EMBL" id="MBT4870889.1"/>
    </source>
</evidence>
<evidence type="ECO:0000256" key="3">
    <source>
        <dbReference type="ARBA" id="ARBA00022989"/>
    </source>
</evidence>
<feature type="transmembrane region" description="Helical" evidence="5">
    <location>
        <begin position="135"/>
        <end position="152"/>
    </location>
</feature>
<dbReference type="PANTHER" id="PTHR43826">
    <property type="entry name" value="GLUCOSE-6-PHOSPHATE EXCHANGER SLC37A4"/>
    <property type="match status" value="1"/>
</dbReference>
<dbReference type="GO" id="GO:0061513">
    <property type="term" value="F:glucose 6-phosphate:phosphate antiporter activity"/>
    <property type="evidence" value="ECO:0007669"/>
    <property type="project" value="TreeGrafter"/>
</dbReference>
<dbReference type="AlphaFoldDB" id="A0A8T5GG15"/>
<dbReference type="PROSITE" id="PS50850">
    <property type="entry name" value="MFS"/>
    <property type="match status" value="1"/>
</dbReference>
<evidence type="ECO:0000313" key="8">
    <source>
        <dbReference type="Proteomes" id="UP000722459"/>
    </source>
</evidence>
<dbReference type="InterPro" id="IPR020846">
    <property type="entry name" value="MFS_dom"/>
</dbReference>
<feature type="transmembrane region" description="Helical" evidence="5">
    <location>
        <begin position="158"/>
        <end position="178"/>
    </location>
</feature>
<dbReference type="PANTHER" id="PTHR43826:SF3">
    <property type="entry name" value="GLUCOSE-6-PHOSPHATE EXCHANGER SLC37A4"/>
    <property type="match status" value="1"/>
</dbReference>
<comment type="caution">
    <text evidence="7">The sequence shown here is derived from an EMBL/GenBank/DDBJ whole genome shotgun (WGS) entry which is preliminary data.</text>
</comment>
<evidence type="ECO:0000256" key="5">
    <source>
        <dbReference type="SAM" id="Phobius"/>
    </source>
</evidence>
<evidence type="ECO:0000259" key="6">
    <source>
        <dbReference type="PROSITE" id="PS50850"/>
    </source>
</evidence>
<dbReference type="Pfam" id="PF07690">
    <property type="entry name" value="MFS_1"/>
    <property type="match status" value="1"/>
</dbReference>
<feature type="transmembrane region" description="Helical" evidence="5">
    <location>
        <begin position="94"/>
        <end position="115"/>
    </location>
</feature>